<proteinExistence type="predicted"/>
<evidence type="ECO:0000313" key="1">
    <source>
        <dbReference type="EMBL" id="EPS64615.1"/>
    </source>
</evidence>
<protein>
    <submittedName>
        <fullName evidence="1">Uncharacterized protein</fullName>
    </submittedName>
</protein>
<sequence>MGKEGKNLLSKVQDRCIQDFDDLFRCKLMVHLLEAKVETEQGGAGRESLYDIYEDHEIA</sequence>
<comment type="caution">
    <text evidence="1">The sequence shown here is derived from an EMBL/GenBank/DDBJ whole genome shotgun (WGS) entry which is preliminary data.</text>
</comment>
<organism evidence="1 2">
    <name type="scientific">Genlisea aurea</name>
    <dbReference type="NCBI Taxonomy" id="192259"/>
    <lineage>
        <taxon>Eukaryota</taxon>
        <taxon>Viridiplantae</taxon>
        <taxon>Streptophyta</taxon>
        <taxon>Embryophyta</taxon>
        <taxon>Tracheophyta</taxon>
        <taxon>Spermatophyta</taxon>
        <taxon>Magnoliopsida</taxon>
        <taxon>eudicotyledons</taxon>
        <taxon>Gunneridae</taxon>
        <taxon>Pentapetalae</taxon>
        <taxon>asterids</taxon>
        <taxon>lamiids</taxon>
        <taxon>Lamiales</taxon>
        <taxon>Lentibulariaceae</taxon>
        <taxon>Genlisea</taxon>
    </lineage>
</organism>
<dbReference type="EMBL" id="AUSU01004707">
    <property type="protein sequence ID" value="EPS64615.1"/>
    <property type="molecule type" value="Genomic_DNA"/>
</dbReference>
<dbReference type="AlphaFoldDB" id="S8CCH8"/>
<reference evidence="1 2" key="1">
    <citation type="journal article" date="2013" name="BMC Genomics">
        <title>The miniature genome of a carnivorous plant Genlisea aurea contains a low number of genes and short non-coding sequences.</title>
        <authorList>
            <person name="Leushkin E.V."/>
            <person name="Sutormin R.A."/>
            <person name="Nabieva E.R."/>
            <person name="Penin A.A."/>
            <person name="Kondrashov A.S."/>
            <person name="Logacheva M.D."/>
        </authorList>
    </citation>
    <scope>NUCLEOTIDE SEQUENCE [LARGE SCALE GENOMIC DNA]</scope>
</reference>
<dbReference type="Proteomes" id="UP000015453">
    <property type="component" value="Unassembled WGS sequence"/>
</dbReference>
<gene>
    <name evidence="1" type="ORF">M569_10166</name>
</gene>
<evidence type="ECO:0000313" key="2">
    <source>
        <dbReference type="Proteomes" id="UP000015453"/>
    </source>
</evidence>
<name>S8CCH8_9LAMI</name>
<keyword evidence="2" id="KW-1185">Reference proteome</keyword>
<accession>S8CCH8</accession>